<dbReference type="EMBL" id="JACHIF010000009">
    <property type="protein sequence ID" value="MBB5039609.1"/>
    <property type="molecule type" value="Genomic_DNA"/>
</dbReference>
<dbReference type="GO" id="GO:0016757">
    <property type="term" value="F:glycosyltransferase activity"/>
    <property type="evidence" value="ECO:0007669"/>
    <property type="project" value="InterPro"/>
</dbReference>
<name>A0A7W7YNV5_9BACT</name>
<protein>
    <submittedName>
        <fullName evidence="3">Glycosyltransferase involved in cell wall biosynthesis</fullName>
    </submittedName>
</protein>
<organism evidence="3 4">
    <name type="scientific">Prosthecobacter dejongeii</name>
    <dbReference type="NCBI Taxonomy" id="48465"/>
    <lineage>
        <taxon>Bacteria</taxon>
        <taxon>Pseudomonadati</taxon>
        <taxon>Verrucomicrobiota</taxon>
        <taxon>Verrucomicrobiia</taxon>
        <taxon>Verrucomicrobiales</taxon>
        <taxon>Verrucomicrobiaceae</taxon>
        <taxon>Prosthecobacter</taxon>
    </lineage>
</organism>
<sequence>MRSELTAKLSKADWFLQQQQKNRWFQQRCIQVLKGLARDGKPRVVFAYSYAAKEILVFAKQRGWQTVLGQIDPGPLESELVLKEYARLNLHPSYLYQSPAEYWQDWRQETALADRILVNSPWSLECLQQQGVAAGKMEVIPCAYEVAFSASQEKRSWPNQFTQARPLRVLFLGQTIIRKGIHILMKAASQMLDDPIQFEVAGGGLDHPNLGIPSNVNWRGPVSREETGKLYEAADVFILPTLSDGFAITQLEALARGIPVIASRLCGQVVRDQENGLILDEVTPEAITGALRKLLESPLLLEKMSQHATVPEVFSIQHLGAALTLQS</sequence>
<evidence type="ECO:0000313" key="4">
    <source>
        <dbReference type="Proteomes" id="UP000534294"/>
    </source>
</evidence>
<dbReference type="InterPro" id="IPR001296">
    <property type="entry name" value="Glyco_trans_1"/>
</dbReference>
<proteinExistence type="predicted"/>
<dbReference type="PANTHER" id="PTHR46401">
    <property type="entry name" value="GLYCOSYLTRANSFERASE WBBK-RELATED"/>
    <property type="match status" value="1"/>
</dbReference>
<reference evidence="3 4" key="1">
    <citation type="submission" date="2020-08" db="EMBL/GenBank/DDBJ databases">
        <title>Genomic Encyclopedia of Type Strains, Phase IV (KMG-IV): sequencing the most valuable type-strain genomes for metagenomic binning, comparative biology and taxonomic classification.</title>
        <authorList>
            <person name="Goeker M."/>
        </authorList>
    </citation>
    <scope>NUCLEOTIDE SEQUENCE [LARGE SCALE GENOMIC DNA]</scope>
    <source>
        <strain evidence="3 4">DSM 12251</strain>
    </source>
</reference>
<accession>A0A7W7YNV5</accession>
<dbReference type="Proteomes" id="UP000534294">
    <property type="component" value="Unassembled WGS sequence"/>
</dbReference>
<keyword evidence="4" id="KW-1185">Reference proteome</keyword>
<dbReference type="CDD" id="cd03801">
    <property type="entry name" value="GT4_PimA-like"/>
    <property type="match status" value="1"/>
</dbReference>
<dbReference type="AlphaFoldDB" id="A0A7W7YNV5"/>
<dbReference type="SUPFAM" id="SSF53756">
    <property type="entry name" value="UDP-Glycosyltransferase/glycogen phosphorylase"/>
    <property type="match status" value="1"/>
</dbReference>
<keyword evidence="1 3" id="KW-0808">Transferase</keyword>
<evidence type="ECO:0000256" key="1">
    <source>
        <dbReference type="ARBA" id="ARBA00022679"/>
    </source>
</evidence>
<dbReference type="Pfam" id="PF00534">
    <property type="entry name" value="Glycos_transf_1"/>
    <property type="match status" value="1"/>
</dbReference>
<dbReference type="RefSeq" id="WP_184211549.1">
    <property type="nucleotide sequence ID" value="NZ_JACHIF010000009.1"/>
</dbReference>
<evidence type="ECO:0000259" key="2">
    <source>
        <dbReference type="Pfam" id="PF00534"/>
    </source>
</evidence>
<feature type="domain" description="Glycosyl transferase family 1" evidence="2">
    <location>
        <begin position="165"/>
        <end position="308"/>
    </location>
</feature>
<gene>
    <name evidence="3" type="ORF">HNQ64_003884</name>
</gene>
<evidence type="ECO:0000313" key="3">
    <source>
        <dbReference type="EMBL" id="MBB5039609.1"/>
    </source>
</evidence>
<comment type="caution">
    <text evidence="3">The sequence shown here is derived from an EMBL/GenBank/DDBJ whole genome shotgun (WGS) entry which is preliminary data.</text>
</comment>
<dbReference type="GO" id="GO:0009103">
    <property type="term" value="P:lipopolysaccharide biosynthetic process"/>
    <property type="evidence" value="ECO:0007669"/>
    <property type="project" value="TreeGrafter"/>
</dbReference>
<dbReference type="Gene3D" id="3.40.50.2000">
    <property type="entry name" value="Glycogen Phosphorylase B"/>
    <property type="match status" value="2"/>
</dbReference>
<dbReference type="PANTHER" id="PTHR46401:SF2">
    <property type="entry name" value="GLYCOSYLTRANSFERASE WBBK-RELATED"/>
    <property type="match status" value="1"/>
</dbReference>